<keyword evidence="2" id="KW-1185">Reference proteome</keyword>
<evidence type="ECO:0000313" key="2">
    <source>
        <dbReference type="Proteomes" id="UP000256964"/>
    </source>
</evidence>
<proteinExistence type="predicted"/>
<name>A0A371D106_9APHY</name>
<protein>
    <submittedName>
        <fullName evidence="1">Uncharacterized protein</fullName>
    </submittedName>
</protein>
<dbReference type="AlphaFoldDB" id="A0A371D106"/>
<dbReference type="EMBL" id="KZ857429">
    <property type="protein sequence ID" value="RDX46218.1"/>
    <property type="molecule type" value="Genomic_DNA"/>
</dbReference>
<sequence length="178" mass="19853">MQQSIYRIAPALGDLTHLGIDYSPDSQEDQLLQHFVDSYPHLTSLELHRIGDTPLAWPEDTPTMVNACYCHLPRYTDPDTTFVTRALSLLRHLDAVRLNLNMTNSGAQTYGRNREFFAWLRARSLGIAKTITPMLGPSVTLLSLLVPAPVGARWIEYGVSATQCVVSQTANSAVRQRD</sequence>
<evidence type="ECO:0000313" key="1">
    <source>
        <dbReference type="EMBL" id="RDX46218.1"/>
    </source>
</evidence>
<dbReference type="Proteomes" id="UP000256964">
    <property type="component" value="Unassembled WGS sequence"/>
</dbReference>
<accession>A0A371D106</accession>
<reference evidence="1 2" key="1">
    <citation type="journal article" date="2018" name="Biotechnol. Biofuels">
        <title>Integrative visual omics of the white-rot fungus Polyporus brumalis exposes the biotechnological potential of its oxidative enzymes for delignifying raw plant biomass.</title>
        <authorList>
            <person name="Miyauchi S."/>
            <person name="Rancon A."/>
            <person name="Drula E."/>
            <person name="Hage H."/>
            <person name="Chaduli D."/>
            <person name="Favel A."/>
            <person name="Grisel S."/>
            <person name="Henrissat B."/>
            <person name="Herpoel-Gimbert I."/>
            <person name="Ruiz-Duenas F.J."/>
            <person name="Chevret D."/>
            <person name="Hainaut M."/>
            <person name="Lin J."/>
            <person name="Wang M."/>
            <person name="Pangilinan J."/>
            <person name="Lipzen A."/>
            <person name="Lesage-Meessen L."/>
            <person name="Navarro D."/>
            <person name="Riley R."/>
            <person name="Grigoriev I.V."/>
            <person name="Zhou S."/>
            <person name="Raouche S."/>
            <person name="Rosso M.N."/>
        </authorList>
    </citation>
    <scope>NUCLEOTIDE SEQUENCE [LARGE SCALE GENOMIC DNA]</scope>
    <source>
        <strain evidence="1 2">BRFM 1820</strain>
    </source>
</reference>
<gene>
    <name evidence="1" type="ORF">OH76DRAFT_889821</name>
</gene>
<organism evidence="1 2">
    <name type="scientific">Lentinus brumalis</name>
    <dbReference type="NCBI Taxonomy" id="2498619"/>
    <lineage>
        <taxon>Eukaryota</taxon>
        <taxon>Fungi</taxon>
        <taxon>Dikarya</taxon>
        <taxon>Basidiomycota</taxon>
        <taxon>Agaricomycotina</taxon>
        <taxon>Agaricomycetes</taxon>
        <taxon>Polyporales</taxon>
        <taxon>Polyporaceae</taxon>
        <taxon>Lentinus</taxon>
    </lineage>
</organism>